<evidence type="ECO:0000256" key="1">
    <source>
        <dbReference type="ARBA" id="ARBA00010883"/>
    </source>
</evidence>
<dbReference type="PROSITE" id="PS51207">
    <property type="entry name" value="PXA"/>
    <property type="match status" value="1"/>
</dbReference>
<feature type="coiled-coil region" evidence="2">
    <location>
        <begin position="742"/>
        <end position="772"/>
    </location>
</feature>
<evidence type="ECO:0000313" key="5">
    <source>
        <dbReference type="EMBL" id="RPA99434.1"/>
    </source>
</evidence>
<feature type="region of interest" description="Disordered" evidence="3">
    <location>
        <begin position="455"/>
        <end position="502"/>
    </location>
</feature>
<feature type="region of interest" description="Disordered" evidence="3">
    <location>
        <begin position="210"/>
        <end position="254"/>
    </location>
</feature>
<feature type="compositionally biased region" description="Polar residues" evidence="3">
    <location>
        <begin position="466"/>
        <end position="492"/>
    </location>
</feature>
<evidence type="ECO:0000313" key="6">
    <source>
        <dbReference type="Proteomes" id="UP000276215"/>
    </source>
</evidence>
<name>A0A3N4K0J2_9PEZI</name>
<dbReference type="OrthoDB" id="41200at2759"/>
<dbReference type="GO" id="GO:0035091">
    <property type="term" value="F:phosphatidylinositol binding"/>
    <property type="evidence" value="ECO:0007669"/>
    <property type="project" value="InterPro"/>
</dbReference>
<gene>
    <name evidence="5" type="ORF">L873DRAFT_1767608</name>
</gene>
<protein>
    <recommendedName>
        <fullName evidence="4">PXA domain-containing protein</fullName>
    </recommendedName>
</protein>
<organism evidence="5 6">
    <name type="scientific">Choiromyces venosus 120613-1</name>
    <dbReference type="NCBI Taxonomy" id="1336337"/>
    <lineage>
        <taxon>Eukaryota</taxon>
        <taxon>Fungi</taxon>
        <taxon>Dikarya</taxon>
        <taxon>Ascomycota</taxon>
        <taxon>Pezizomycotina</taxon>
        <taxon>Pezizomycetes</taxon>
        <taxon>Pezizales</taxon>
        <taxon>Tuberaceae</taxon>
        <taxon>Choiromyces</taxon>
    </lineage>
</organism>
<dbReference type="EMBL" id="ML120387">
    <property type="protein sequence ID" value="RPA99434.1"/>
    <property type="molecule type" value="Genomic_DNA"/>
</dbReference>
<feature type="region of interest" description="Disordered" evidence="3">
    <location>
        <begin position="621"/>
        <end position="654"/>
    </location>
</feature>
<dbReference type="InterPro" id="IPR001683">
    <property type="entry name" value="PX_dom"/>
</dbReference>
<evidence type="ECO:0000256" key="3">
    <source>
        <dbReference type="SAM" id="MobiDB-lite"/>
    </source>
</evidence>
<dbReference type="Pfam" id="PF00787">
    <property type="entry name" value="PX"/>
    <property type="match status" value="1"/>
</dbReference>
<dbReference type="SUPFAM" id="SSF64268">
    <property type="entry name" value="PX domain"/>
    <property type="match status" value="1"/>
</dbReference>
<feature type="coiled-coil region" evidence="2">
    <location>
        <begin position="147"/>
        <end position="184"/>
    </location>
</feature>
<evidence type="ECO:0000256" key="2">
    <source>
        <dbReference type="SAM" id="Coils"/>
    </source>
</evidence>
<dbReference type="PANTHER" id="PTHR22775:SF47">
    <property type="entry name" value="MEIOTICALLY UP-REGULATED GENE 122 PROTEIN"/>
    <property type="match status" value="1"/>
</dbReference>
<dbReference type="Gene3D" id="3.30.1520.10">
    <property type="entry name" value="Phox-like domain"/>
    <property type="match status" value="1"/>
</dbReference>
<feature type="region of interest" description="Disordered" evidence="3">
    <location>
        <begin position="519"/>
        <end position="606"/>
    </location>
</feature>
<sequence length="822" mass="89119">MHGHISSKRPTDTFLLFLVSTSNTFIVFFRELAQTAQSSIGTYIEEYPSSALAQLVDRESQRRKLRMAADDILQTFLPAEAVDCAPVRTFLTEILAGVVLAKTVEMCSSSDFINDWIIYLLEAETQPEILQKIDIGAVEGSAEAAAADEQRANQKRLSRAEEEMEKAMKEAQELSKMIAEDEAKAARNSMEIGVSPTTATSGILKNGITESPVRTSLDNKGVSFPSIPPEIPEESSREEEEKPPTPPPRPGAFTSFDQLVVPVAEPQEIFYRARVELSDLTPVTNGADKPLRSRPTSSMYLLQIEPASSSIPGWIVTRKYPDFEALHEVLSRISKISGVVGFGDLPVWKGQTKESLRGGLEKYLNSALKIHGLAECEGMKRFLEKDNATTETPNNGPGGFARLGKAWPNPQALAKVGGGMFDALTKAPQGAAEGGKALFGGVFRNGVVIKRLSASSTTLPPPQPSEYANSTPQNGATTTSRSSIESLRLTQPTRERSKSTATINELQEADLITLEFEAQQPPLPPRPSSIAEEPEVEARPELPPRRTSARQSLAVEMPGIDDGEILNLPPPPSDMPDDYDHDSDTPATLSRHRANSGSSSLLQPNTSLLSTSSSALNLQSITLPPQNSTSSSVTATTPPPEPSPRKKPPPPPLSPAETQFVVEIVFAIISELYTLSSAWLFRRSLLNVAKSILLRPGNSSLESIRVLIQETVIEANTKDKAVAGYIRKLRESAFASKEEVQAWQLEKEKQAAEEGEDAAEEKREKARRLVKERGLPEALRGVMGGAASAECCGVMFDALQEEGVARGVVCGLVCEAVRGVCQ</sequence>
<feature type="domain" description="PXA" evidence="4">
    <location>
        <begin position="1"/>
        <end position="125"/>
    </location>
</feature>
<dbReference type="Pfam" id="PF08628">
    <property type="entry name" value="Nexin_C"/>
    <property type="match status" value="1"/>
</dbReference>
<keyword evidence="2" id="KW-0175">Coiled coil</keyword>
<dbReference type="InterPro" id="IPR036871">
    <property type="entry name" value="PX_dom_sf"/>
</dbReference>
<dbReference type="STRING" id="1336337.A0A3N4K0J2"/>
<accession>A0A3N4K0J2</accession>
<reference evidence="5 6" key="1">
    <citation type="journal article" date="2018" name="Nat. Ecol. Evol.">
        <title>Pezizomycetes genomes reveal the molecular basis of ectomycorrhizal truffle lifestyle.</title>
        <authorList>
            <person name="Murat C."/>
            <person name="Payen T."/>
            <person name="Noel B."/>
            <person name="Kuo A."/>
            <person name="Morin E."/>
            <person name="Chen J."/>
            <person name="Kohler A."/>
            <person name="Krizsan K."/>
            <person name="Balestrini R."/>
            <person name="Da Silva C."/>
            <person name="Montanini B."/>
            <person name="Hainaut M."/>
            <person name="Levati E."/>
            <person name="Barry K.W."/>
            <person name="Belfiori B."/>
            <person name="Cichocki N."/>
            <person name="Clum A."/>
            <person name="Dockter R.B."/>
            <person name="Fauchery L."/>
            <person name="Guy J."/>
            <person name="Iotti M."/>
            <person name="Le Tacon F."/>
            <person name="Lindquist E.A."/>
            <person name="Lipzen A."/>
            <person name="Malagnac F."/>
            <person name="Mello A."/>
            <person name="Molinier V."/>
            <person name="Miyauchi S."/>
            <person name="Poulain J."/>
            <person name="Riccioni C."/>
            <person name="Rubini A."/>
            <person name="Sitrit Y."/>
            <person name="Splivallo R."/>
            <person name="Traeger S."/>
            <person name="Wang M."/>
            <person name="Zifcakova L."/>
            <person name="Wipf D."/>
            <person name="Zambonelli A."/>
            <person name="Paolocci F."/>
            <person name="Nowrousian M."/>
            <person name="Ottonello S."/>
            <person name="Baldrian P."/>
            <person name="Spatafora J.W."/>
            <person name="Henrissat B."/>
            <person name="Nagy L.G."/>
            <person name="Aury J.M."/>
            <person name="Wincker P."/>
            <person name="Grigoriev I.V."/>
            <person name="Bonfante P."/>
            <person name="Martin F.M."/>
        </authorList>
    </citation>
    <scope>NUCLEOTIDE SEQUENCE [LARGE SCALE GENOMIC DNA]</scope>
    <source>
        <strain evidence="5 6">120613-1</strain>
    </source>
</reference>
<proteinExistence type="inferred from homology"/>
<dbReference type="CDD" id="cd06093">
    <property type="entry name" value="PX_domain"/>
    <property type="match status" value="1"/>
</dbReference>
<keyword evidence="6" id="KW-1185">Reference proteome</keyword>
<comment type="similarity">
    <text evidence="1">Belongs to the sorting nexin family.</text>
</comment>
<dbReference type="PANTHER" id="PTHR22775">
    <property type="entry name" value="SORTING NEXIN"/>
    <property type="match status" value="1"/>
</dbReference>
<dbReference type="Pfam" id="PF02194">
    <property type="entry name" value="PXA"/>
    <property type="match status" value="1"/>
</dbReference>
<dbReference type="InterPro" id="IPR003114">
    <property type="entry name" value="Phox_assoc"/>
</dbReference>
<dbReference type="Proteomes" id="UP000276215">
    <property type="component" value="Unassembled WGS sequence"/>
</dbReference>
<dbReference type="AlphaFoldDB" id="A0A3N4K0J2"/>
<evidence type="ECO:0000259" key="4">
    <source>
        <dbReference type="PROSITE" id="PS51207"/>
    </source>
</evidence>
<dbReference type="InterPro" id="IPR013937">
    <property type="entry name" value="Sorting_nexin_C"/>
</dbReference>